<name>K0RH95_THAOC</name>
<evidence type="ECO:0000313" key="2">
    <source>
        <dbReference type="EMBL" id="EJK52610.1"/>
    </source>
</evidence>
<feature type="region of interest" description="Disordered" evidence="1">
    <location>
        <begin position="212"/>
        <end position="235"/>
    </location>
</feature>
<dbReference type="EMBL" id="AGNL01039518">
    <property type="protein sequence ID" value="EJK52610.1"/>
    <property type="molecule type" value="Genomic_DNA"/>
</dbReference>
<feature type="region of interest" description="Disordered" evidence="1">
    <location>
        <begin position="585"/>
        <end position="649"/>
    </location>
</feature>
<reference evidence="2 3" key="1">
    <citation type="journal article" date="2012" name="Genome Biol.">
        <title>Genome and low-iron response of an oceanic diatom adapted to chronic iron limitation.</title>
        <authorList>
            <person name="Lommer M."/>
            <person name="Specht M."/>
            <person name="Roy A.S."/>
            <person name="Kraemer L."/>
            <person name="Andreson R."/>
            <person name="Gutowska M.A."/>
            <person name="Wolf J."/>
            <person name="Bergner S.V."/>
            <person name="Schilhabel M.B."/>
            <person name="Klostermeier U.C."/>
            <person name="Beiko R.G."/>
            <person name="Rosenstiel P."/>
            <person name="Hippler M."/>
            <person name="Laroche J."/>
        </authorList>
    </citation>
    <scope>NUCLEOTIDE SEQUENCE [LARGE SCALE GENOMIC DNA]</scope>
    <source>
        <strain evidence="2 3">CCMP1005</strain>
    </source>
</reference>
<evidence type="ECO:0000313" key="3">
    <source>
        <dbReference type="Proteomes" id="UP000266841"/>
    </source>
</evidence>
<feature type="region of interest" description="Disordered" evidence="1">
    <location>
        <begin position="531"/>
        <end position="567"/>
    </location>
</feature>
<sequence length="649" mass="69713">YRHAPPRTHNPERGGAMALSRRSGGKQGVDGACDPSPPAERSSVHAAVPRSEEYRPPGRPYCQERATQTKCAPSPHSRKGTSRRLASESESRPTTDGRPREDVLQEGLPGSRVQVDAPVYPGHAPPVVVLLEERGVGPLDHHHGENVGGGRGGRCPGGGGCLAVALVAEEVGDLELRGEARVLPRPDELEERQKTHLPVEVDEKAALHPREVQHCPPPSIAGGPPTPGERRELEPVNPRGIVPRYVGVQRVERHLHVGVPRRIRGLGHRPARRHGRASEGLRTLLAVLVARPRTLAAGGRDAGYRYALRVGEEAERPPARHLDATVHFGAAVRAITAAVEADPPRVSAGRRHGADAAGVGREAVRPGKRRVLPRVPAGGSAAVEVEVEVTRRQGAHLVSVAATGRGRGCHRREIEIARSPVTNKGTATDWRRDHHQSRGTRRGTRWTGVYCGSTSLASSLALALVSSSNDSGTTGQNVRSCVRPCVRSSSPKATEKRAVLCVTYYLGYLLEEVLERCCSSETGVEVNSKPISNFHPSANSRVSDASMHHETRRASNRRTTGERGGHVSSAILAVPLKRPLTFPSLVQGHPRLTEPGADALDAPMHHETSRRRPSRRPACTPQEILPPPDSSTPPPGPADLTASRDSITQ</sequence>
<dbReference type="AlphaFoldDB" id="K0RH95"/>
<protein>
    <submittedName>
        <fullName evidence="2">Uncharacterized protein</fullName>
    </submittedName>
</protein>
<comment type="caution">
    <text evidence="2">The sequence shown here is derived from an EMBL/GenBank/DDBJ whole genome shotgun (WGS) entry which is preliminary data.</text>
</comment>
<feature type="region of interest" description="Disordered" evidence="1">
    <location>
        <begin position="343"/>
        <end position="367"/>
    </location>
</feature>
<feature type="region of interest" description="Disordered" evidence="1">
    <location>
        <begin position="1"/>
        <end position="106"/>
    </location>
</feature>
<feature type="compositionally biased region" description="Basic and acidic residues" evidence="1">
    <location>
        <begin position="546"/>
        <end position="565"/>
    </location>
</feature>
<proteinExistence type="predicted"/>
<gene>
    <name evidence="2" type="ORF">THAOC_28096</name>
</gene>
<dbReference type="Proteomes" id="UP000266841">
    <property type="component" value="Unassembled WGS sequence"/>
</dbReference>
<keyword evidence="3" id="KW-1185">Reference proteome</keyword>
<feature type="non-terminal residue" evidence="2">
    <location>
        <position position="1"/>
    </location>
</feature>
<feature type="compositionally biased region" description="Polar residues" evidence="1">
    <location>
        <begin position="531"/>
        <end position="543"/>
    </location>
</feature>
<accession>K0RH95</accession>
<feature type="compositionally biased region" description="Pro residues" evidence="1">
    <location>
        <begin position="624"/>
        <end position="637"/>
    </location>
</feature>
<evidence type="ECO:0000256" key="1">
    <source>
        <dbReference type="SAM" id="MobiDB-lite"/>
    </source>
</evidence>
<feature type="compositionally biased region" description="Basic and acidic residues" evidence="1">
    <location>
        <begin position="85"/>
        <end position="103"/>
    </location>
</feature>
<feature type="compositionally biased region" description="Pro residues" evidence="1">
    <location>
        <begin position="215"/>
        <end position="227"/>
    </location>
</feature>
<organism evidence="2 3">
    <name type="scientific">Thalassiosira oceanica</name>
    <name type="common">Marine diatom</name>
    <dbReference type="NCBI Taxonomy" id="159749"/>
    <lineage>
        <taxon>Eukaryota</taxon>
        <taxon>Sar</taxon>
        <taxon>Stramenopiles</taxon>
        <taxon>Ochrophyta</taxon>
        <taxon>Bacillariophyta</taxon>
        <taxon>Coscinodiscophyceae</taxon>
        <taxon>Thalassiosirophycidae</taxon>
        <taxon>Thalassiosirales</taxon>
        <taxon>Thalassiosiraceae</taxon>
        <taxon>Thalassiosira</taxon>
    </lineage>
</organism>